<organism evidence="2 3">
    <name type="scientific">Protomyces lactucae-debilis</name>
    <dbReference type="NCBI Taxonomy" id="2754530"/>
    <lineage>
        <taxon>Eukaryota</taxon>
        <taxon>Fungi</taxon>
        <taxon>Dikarya</taxon>
        <taxon>Ascomycota</taxon>
        <taxon>Taphrinomycotina</taxon>
        <taxon>Taphrinomycetes</taxon>
        <taxon>Taphrinales</taxon>
        <taxon>Protomycetaceae</taxon>
        <taxon>Protomyces</taxon>
    </lineage>
</organism>
<feature type="region of interest" description="Disordered" evidence="1">
    <location>
        <begin position="1"/>
        <end position="42"/>
    </location>
</feature>
<feature type="compositionally biased region" description="Low complexity" evidence="1">
    <location>
        <begin position="168"/>
        <end position="179"/>
    </location>
</feature>
<evidence type="ECO:0000313" key="3">
    <source>
        <dbReference type="Proteomes" id="UP000193685"/>
    </source>
</evidence>
<keyword evidence="3" id="KW-1185">Reference proteome</keyword>
<feature type="region of interest" description="Disordered" evidence="1">
    <location>
        <begin position="133"/>
        <end position="221"/>
    </location>
</feature>
<gene>
    <name evidence="2" type="ORF">BCR37DRAFT_393758</name>
</gene>
<comment type="caution">
    <text evidence="2">The sequence shown here is derived from an EMBL/GenBank/DDBJ whole genome shotgun (WGS) entry which is preliminary data.</text>
</comment>
<proteinExistence type="predicted"/>
<evidence type="ECO:0000313" key="2">
    <source>
        <dbReference type="EMBL" id="ORY80395.1"/>
    </source>
</evidence>
<reference evidence="2 3" key="1">
    <citation type="submission" date="2016-07" db="EMBL/GenBank/DDBJ databases">
        <title>Pervasive Adenine N6-methylation of Active Genes in Fungi.</title>
        <authorList>
            <consortium name="DOE Joint Genome Institute"/>
            <person name="Mondo S.J."/>
            <person name="Dannebaum R.O."/>
            <person name="Kuo R.C."/>
            <person name="Labutti K."/>
            <person name="Haridas S."/>
            <person name="Kuo A."/>
            <person name="Salamov A."/>
            <person name="Ahrendt S.R."/>
            <person name="Lipzen A."/>
            <person name="Sullivan W."/>
            <person name="Andreopoulos W.B."/>
            <person name="Clum A."/>
            <person name="Lindquist E."/>
            <person name="Daum C."/>
            <person name="Ramamoorthy G.K."/>
            <person name="Gryganskyi A."/>
            <person name="Culley D."/>
            <person name="Magnuson J.K."/>
            <person name="James T.Y."/>
            <person name="O'Malley M.A."/>
            <person name="Stajich J.E."/>
            <person name="Spatafora J.W."/>
            <person name="Visel A."/>
            <person name="Grigoriev I.V."/>
        </authorList>
    </citation>
    <scope>NUCLEOTIDE SEQUENCE [LARGE SCALE GENOMIC DNA]</scope>
    <source>
        <strain evidence="2 3">12-1054</strain>
    </source>
</reference>
<dbReference type="PANTHER" id="PTHR28307:SF1">
    <property type="entry name" value="PAL1 CELL MORPHOLOGY PROTEIN"/>
    <property type="match status" value="1"/>
</dbReference>
<dbReference type="RefSeq" id="XP_040724283.1">
    <property type="nucleotide sequence ID" value="XM_040871355.1"/>
</dbReference>
<dbReference type="GO" id="GO:0005737">
    <property type="term" value="C:cytoplasm"/>
    <property type="evidence" value="ECO:0007669"/>
    <property type="project" value="TreeGrafter"/>
</dbReference>
<dbReference type="AlphaFoldDB" id="A0A1Y2FC13"/>
<name>A0A1Y2FC13_PROLT</name>
<dbReference type="InterPro" id="IPR013226">
    <property type="entry name" value="Pal1"/>
</dbReference>
<dbReference type="Pfam" id="PF08316">
    <property type="entry name" value="Pal1"/>
    <property type="match status" value="1"/>
</dbReference>
<dbReference type="EMBL" id="MCFI01000013">
    <property type="protein sequence ID" value="ORY80395.1"/>
    <property type="molecule type" value="Genomic_DNA"/>
</dbReference>
<dbReference type="OrthoDB" id="5389892at2759"/>
<dbReference type="GeneID" id="63787954"/>
<sequence length="233" mass="24669">MSNAATAGPSLKALQSPSRPLDQVKSHQRHARKTSKMSGNIPLDDIDQLDVTGLLGYHHEGPFDATLAARQVPGYAPLDAVQYGNNLAMRATGQSKMDEVMRGHIPLDGVASVAPGERDSTGELLDYEDENVERGEGMDNQGSGARPASGVADDDVSELGKWIDGDISGSSTRPTTGSSIAMKSKHKKQVSIAGEHGIVEYDPELDEDEAPTASSSGTTGLFGSLKKRLSIKR</sequence>
<protein>
    <submittedName>
        <fullName evidence="2">Uncharacterized protein</fullName>
    </submittedName>
</protein>
<feature type="compositionally biased region" description="Basic residues" evidence="1">
    <location>
        <begin position="26"/>
        <end position="35"/>
    </location>
</feature>
<dbReference type="Proteomes" id="UP000193685">
    <property type="component" value="Unassembled WGS sequence"/>
</dbReference>
<evidence type="ECO:0000256" key="1">
    <source>
        <dbReference type="SAM" id="MobiDB-lite"/>
    </source>
</evidence>
<feature type="compositionally biased region" description="Acidic residues" evidence="1">
    <location>
        <begin position="201"/>
        <end position="210"/>
    </location>
</feature>
<accession>A0A1Y2FC13</accession>
<dbReference type="PANTHER" id="PTHR28307">
    <property type="entry name" value="PROTEIN PAL1"/>
    <property type="match status" value="1"/>
</dbReference>